<dbReference type="PROSITE" id="PS51257">
    <property type="entry name" value="PROKAR_LIPOPROTEIN"/>
    <property type="match status" value="1"/>
</dbReference>
<proteinExistence type="predicted"/>
<keyword evidence="2" id="KW-0812">Transmembrane</keyword>
<gene>
    <name evidence="3" type="ORF">DAEQUDRAFT_291466</name>
</gene>
<sequence length="138" mass="14598">MRGQPHHDIDLHDGGMVGPSGPMAASTACSSMSSAVALPRTTLPIPILAFLFLGLGVFGKPPFSKPSFSKLSFSRLRARFVPRMVMPARRLSREREAGDGNGSRARAGCGGGVPAAAMNTLVTASQEPRLIRPTRRDA</sequence>
<feature type="region of interest" description="Disordered" evidence="1">
    <location>
        <begin position="1"/>
        <end position="22"/>
    </location>
</feature>
<feature type="transmembrane region" description="Helical" evidence="2">
    <location>
        <begin position="41"/>
        <end position="59"/>
    </location>
</feature>
<feature type="compositionally biased region" description="Basic and acidic residues" evidence="1">
    <location>
        <begin position="1"/>
        <end position="13"/>
    </location>
</feature>
<organism evidence="3 4">
    <name type="scientific">Daedalea quercina L-15889</name>
    <dbReference type="NCBI Taxonomy" id="1314783"/>
    <lineage>
        <taxon>Eukaryota</taxon>
        <taxon>Fungi</taxon>
        <taxon>Dikarya</taxon>
        <taxon>Basidiomycota</taxon>
        <taxon>Agaricomycotina</taxon>
        <taxon>Agaricomycetes</taxon>
        <taxon>Polyporales</taxon>
        <taxon>Fomitopsis</taxon>
    </lineage>
</organism>
<dbReference type="EMBL" id="KV429034">
    <property type="protein sequence ID" value="KZT74144.1"/>
    <property type="molecule type" value="Genomic_DNA"/>
</dbReference>
<keyword evidence="4" id="KW-1185">Reference proteome</keyword>
<keyword evidence="2" id="KW-1133">Transmembrane helix</keyword>
<protein>
    <submittedName>
        <fullName evidence="3">Uncharacterized protein</fullName>
    </submittedName>
</protein>
<keyword evidence="2" id="KW-0472">Membrane</keyword>
<feature type="region of interest" description="Disordered" evidence="1">
    <location>
        <begin position="91"/>
        <end position="110"/>
    </location>
</feature>
<evidence type="ECO:0000256" key="2">
    <source>
        <dbReference type="SAM" id="Phobius"/>
    </source>
</evidence>
<evidence type="ECO:0000256" key="1">
    <source>
        <dbReference type="SAM" id="MobiDB-lite"/>
    </source>
</evidence>
<evidence type="ECO:0000313" key="4">
    <source>
        <dbReference type="Proteomes" id="UP000076727"/>
    </source>
</evidence>
<dbReference type="Proteomes" id="UP000076727">
    <property type="component" value="Unassembled WGS sequence"/>
</dbReference>
<evidence type="ECO:0000313" key="3">
    <source>
        <dbReference type="EMBL" id="KZT74144.1"/>
    </source>
</evidence>
<reference evidence="3 4" key="1">
    <citation type="journal article" date="2016" name="Mol. Biol. Evol.">
        <title>Comparative Genomics of Early-Diverging Mushroom-Forming Fungi Provides Insights into the Origins of Lignocellulose Decay Capabilities.</title>
        <authorList>
            <person name="Nagy L.G."/>
            <person name="Riley R."/>
            <person name="Tritt A."/>
            <person name="Adam C."/>
            <person name="Daum C."/>
            <person name="Floudas D."/>
            <person name="Sun H."/>
            <person name="Yadav J.S."/>
            <person name="Pangilinan J."/>
            <person name="Larsson K.H."/>
            <person name="Matsuura K."/>
            <person name="Barry K."/>
            <person name="Labutti K."/>
            <person name="Kuo R."/>
            <person name="Ohm R.A."/>
            <person name="Bhattacharya S.S."/>
            <person name="Shirouzu T."/>
            <person name="Yoshinaga Y."/>
            <person name="Martin F.M."/>
            <person name="Grigoriev I.V."/>
            <person name="Hibbett D.S."/>
        </authorList>
    </citation>
    <scope>NUCLEOTIDE SEQUENCE [LARGE SCALE GENOMIC DNA]</scope>
    <source>
        <strain evidence="3 4">L-15889</strain>
    </source>
</reference>
<name>A0A165TYL6_9APHY</name>
<dbReference type="AlphaFoldDB" id="A0A165TYL6"/>
<accession>A0A165TYL6</accession>